<reference evidence="2" key="1">
    <citation type="submission" date="2018-09" db="EMBL/GenBank/DDBJ databases">
        <authorList>
            <person name="Zhu H."/>
        </authorList>
    </citation>
    <scope>NUCLEOTIDE SEQUENCE [LARGE SCALE GENOMIC DNA]</scope>
    <source>
        <strain evidence="2">K1W22B-1</strain>
    </source>
</reference>
<dbReference type="RefSeq" id="WP_120061301.1">
    <property type="nucleotide sequence ID" value="NZ_QYRP01000002.1"/>
</dbReference>
<proteinExistence type="predicted"/>
<name>A0A3A5HCX0_9ACTN</name>
<evidence type="ECO:0000313" key="2">
    <source>
        <dbReference type="Proteomes" id="UP000276542"/>
    </source>
</evidence>
<dbReference type="Proteomes" id="UP000276542">
    <property type="component" value="Unassembled WGS sequence"/>
</dbReference>
<protein>
    <recommendedName>
        <fullName evidence="3">MmcQ/YjbR family DNA-binding protein</fullName>
    </recommendedName>
</protein>
<sequence length="150" mass="16887">MARPATPDDIDLLCRALPEVELGITWGDRPTYKVPAGPKGKGFVLFRMPHKTAVDPVSGEMYDDLLVIRTPTEIEKMALVEDDRLPFFTIDHFRGFNAVLVQQSRLGEIDIDELSEIIEDAWLTVAPKRLAKQFRATTFRAERSGEQSDG</sequence>
<gene>
    <name evidence="1" type="ORF">D4739_14675</name>
</gene>
<dbReference type="SUPFAM" id="SSF142906">
    <property type="entry name" value="YjbR-like"/>
    <property type="match status" value="1"/>
</dbReference>
<dbReference type="EMBL" id="QYRP01000002">
    <property type="protein sequence ID" value="RJS47335.1"/>
    <property type="molecule type" value="Genomic_DNA"/>
</dbReference>
<dbReference type="AlphaFoldDB" id="A0A3A5HCX0"/>
<dbReference type="InterPro" id="IPR058532">
    <property type="entry name" value="YjbR/MT2646/Rv2570-like"/>
</dbReference>
<accession>A0A3A5HCX0</accession>
<comment type="caution">
    <text evidence="1">The sequence shown here is derived from an EMBL/GenBank/DDBJ whole genome shotgun (WGS) entry which is preliminary data.</text>
</comment>
<dbReference type="InterPro" id="IPR038056">
    <property type="entry name" value="YjbR-like_sf"/>
</dbReference>
<keyword evidence="2" id="KW-1185">Reference proteome</keyword>
<evidence type="ECO:0000313" key="1">
    <source>
        <dbReference type="EMBL" id="RJS47335.1"/>
    </source>
</evidence>
<organism evidence="1 2">
    <name type="scientific">Nocardioides cavernaquae</name>
    <dbReference type="NCBI Taxonomy" id="2321396"/>
    <lineage>
        <taxon>Bacteria</taxon>
        <taxon>Bacillati</taxon>
        <taxon>Actinomycetota</taxon>
        <taxon>Actinomycetes</taxon>
        <taxon>Propionibacteriales</taxon>
        <taxon>Nocardioidaceae</taxon>
        <taxon>Nocardioides</taxon>
    </lineage>
</organism>
<dbReference type="OrthoDB" id="954305at2"/>
<dbReference type="Pfam" id="PF04237">
    <property type="entry name" value="YjbR"/>
    <property type="match status" value="1"/>
</dbReference>
<evidence type="ECO:0008006" key="3">
    <source>
        <dbReference type="Google" id="ProtNLM"/>
    </source>
</evidence>
<dbReference type="Gene3D" id="3.90.1150.30">
    <property type="match status" value="1"/>
</dbReference>